<accession>A0A8T2BV49</accession>
<gene>
    <name evidence="2" type="ORF">ISN45_Aa01g005970</name>
</gene>
<reference evidence="2 3" key="1">
    <citation type="submission" date="2020-12" db="EMBL/GenBank/DDBJ databases">
        <title>Concerted genomic and epigenomic changes stabilize Arabidopsis allopolyploids.</title>
        <authorList>
            <person name="Chen Z."/>
        </authorList>
    </citation>
    <scope>NUCLEOTIDE SEQUENCE [LARGE SCALE GENOMIC DNA]</scope>
    <source>
        <strain evidence="2">Allo738</strain>
        <tissue evidence="2">Leaf</tissue>
    </source>
</reference>
<name>A0A8T2BV49_9BRAS</name>
<evidence type="ECO:0000256" key="1">
    <source>
        <dbReference type="SAM" id="MobiDB-lite"/>
    </source>
</evidence>
<evidence type="ECO:0000313" key="3">
    <source>
        <dbReference type="Proteomes" id="UP000694240"/>
    </source>
</evidence>
<feature type="compositionally biased region" description="Basic and acidic residues" evidence="1">
    <location>
        <begin position="61"/>
        <end position="72"/>
    </location>
</feature>
<sequence>MGKRRTRGCRQFWINGVFRYCFKHHLDSARCAHYNASTCQRFSRRTYYKLEGSDHSADKFDIQEEKLSKPDDVTTTSTPLGSDQVQSCDSSTTSANL</sequence>
<dbReference type="EMBL" id="JAEFBK010000006">
    <property type="protein sequence ID" value="KAG7591578.1"/>
    <property type="molecule type" value="Genomic_DNA"/>
</dbReference>
<dbReference type="Proteomes" id="UP000694240">
    <property type="component" value="Chromosome 6"/>
</dbReference>
<keyword evidence="3" id="KW-1185">Reference proteome</keyword>
<feature type="region of interest" description="Disordered" evidence="1">
    <location>
        <begin position="61"/>
        <end position="97"/>
    </location>
</feature>
<protein>
    <submittedName>
        <fullName evidence="2">Uncharacterized protein</fullName>
    </submittedName>
</protein>
<feature type="compositionally biased region" description="Polar residues" evidence="1">
    <location>
        <begin position="73"/>
        <end position="97"/>
    </location>
</feature>
<dbReference type="AlphaFoldDB" id="A0A8T2BV49"/>
<proteinExistence type="predicted"/>
<evidence type="ECO:0000313" key="2">
    <source>
        <dbReference type="EMBL" id="KAG7591578.1"/>
    </source>
</evidence>
<organism evidence="2 3">
    <name type="scientific">Arabidopsis thaliana x Arabidopsis arenosa</name>
    <dbReference type="NCBI Taxonomy" id="1240361"/>
    <lineage>
        <taxon>Eukaryota</taxon>
        <taxon>Viridiplantae</taxon>
        <taxon>Streptophyta</taxon>
        <taxon>Embryophyta</taxon>
        <taxon>Tracheophyta</taxon>
        <taxon>Spermatophyta</taxon>
        <taxon>Magnoliopsida</taxon>
        <taxon>eudicotyledons</taxon>
        <taxon>Gunneridae</taxon>
        <taxon>Pentapetalae</taxon>
        <taxon>rosids</taxon>
        <taxon>malvids</taxon>
        <taxon>Brassicales</taxon>
        <taxon>Brassicaceae</taxon>
        <taxon>Camelineae</taxon>
        <taxon>Arabidopsis</taxon>
    </lineage>
</organism>
<comment type="caution">
    <text evidence="2">The sequence shown here is derived from an EMBL/GenBank/DDBJ whole genome shotgun (WGS) entry which is preliminary data.</text>
</comment>